<reference evidence="2 3" key="1">
    <citation type="submission" date="2021-06" db="EMBL/GenBank/DDBJ databases">
        <title>Caerostris extrusa draft genome.</title>
        <authorList>
            <person name="Kono N."/>
            <person name="Arakawa K."/>
        </authorList>
    </citation>
    <scope>NUCLEOTIDE SEQUENCE [LARGE SCALE GENOMIC DNA]</scope>
</reference>
<protein>
    <submittedName>
        <fullName evidence="2">Uncharacterized protein</fullName>
    </submittedName>
</protein>
<gene>
    <name evidence="2" type="ORF">CEXT_290511</name>
</gene>
<feature type="transmembrane region" description="Helical" evidence="1">
    <location>
        <begin position="12"/>
        <end position="34"/>
    </location>
</feature>
<accession>A0AAV4UTT1</accession>
<keyword evidence="1" id="KW-0472">Membrane</keyword>
<dbReference type="AlphaFoldDB" id="A0AAV4UTT1"/>
<keyword evidence="3" id="KW-1185">Reference proteome</keyword>
<comment type="caution">
    <text evidence="2">The sequence shown here is derived from an EMBL/GenBank/DDBJ whole genome shotgun (WGS) entry which is preliminary data.</text>
</comment>
<evidence type="ECO:0000256" key="1">
    <source>
        <dbReference type="SAM" id="Phobius"/>
    </source>
</evidence>
<dbReference type="EMBL" id="BPLR01013433">
    <property type="protein sequence ID" value="GIY61133.1"/>
    <property type="molecule type" value="Genomic_DNA"/>
</dbReference>
<dbReference type="Proteomes" id="UP001054945">
    <property type="component" value="Unassembled WGS sequence"/>
</dbReference>
<evidence type="ECO:0000313" key="2">
    <source>
        <dbReference type="EMBL" id="GIY61133.1"/>
    </source>
</evidence>
<proteinExistence type="predicted"/>
<keyword evidence="1" id="KW-0812">Transmembrane</keyword>
<sequence length="85" mass="9670">MEMMIYGDSEVNPLRCFLYLFFSVYFNLNLILVVNKPNTTIANSYSFKKPGMANGYALTMNGKFAYLHHVTSLDYSVQVGQQVSL</sequence>
<keyword evidence="1" id="KW-1133">Transmembrane helix</keyword>
<evidence type="ECO:0000313" key="3">
    <source>
        <dbReference type="Proteomes" id="UP001054945"/>
    </source>
</evidence>
<organism evidence="2 3">
    <name type="scientific">Caerostris extrusa</name>
    <name type="common">Bark spider</name>
    <name type="synonym">Caerostris bankana</name>
    <dbReference type="NCBI Taxonomy" id="172846"/>
    <lineage>
        <taxon>Eukaryota</taxon>
        <taxon>Metazoa</taxon>
        <taxon>Ecdysozoa</taxon>
        <taxon>Arthropoda</taxon>
        <taxon>Chelicerata</taxon>
        <taxon>Arachnida</taxon>
        <taxon>Araneae</taxon>
        <taxon>Araneomorphae</taxon>
        <taxon>Entelegynae</taxon>
        <taxon>Araneoidea</taxon>
        <taxon>Araneidae</taxon>
        <taxon>Caerostris</taxon>
    </lineage>
</organism>
<name>A0AAV4UTT1_CAEEX</name>